<dbReference type="InterPro" id="IPR027417">
    <property type="entry name" value="P-loop_NTPase"/>
</dbReference>
<dbReference type="Proteomes" id="UP000186394">
    <property type="component" value="Unassembled WGS sequence"/>
</dbReference>
<keyword evidence="2" id="KW-0378">Hydrolase</keyword>
<evidence type="ECO:0000256" key="3">
    <source>
        <dbReference type="ARBA" id="ARBA00022806"/>
    </source>
</evidence>
<feature type="compositionally biased region" description="Basic and acidic residues" evidence="5">
    <location>
        <begin position="533"/>
        <end position="546"/>
    </location>
</feature>
<reference evidence="8 9" key="1">
    <citation type="submission" date="2016-12" db="EMBL/GenBank/DDBJ databases">
        <title>Genomic comparison of strains in the 'Actinomyces naeslundii' group.</title>
        <authorList>
            <person name="Mughal S.R."/>
            <person name="Do T."/>
            <person name="Gilbert S.C."/>
            <person name="Witherden E.A."/>
            <person name="Didelot X."/>
            <person name="Beighton D."/>
        </authorList>
    </citation>
    <scope>NUCLEOTIDE SEQUENCE [LARGE SCALE GENOMIC DNA]</scope>
    <source>
        <strain evidence="8 9">P6N</strain>
    </source>
</reference>
<evidence type="ECO:0000256" key="4">
    <source>
        <dbReference type="ARBA" id="ARBA00022840"/>
    </source>
</evidence>
<dbReference type="InterPro" id="IPR001650">
    <property type="entry name" value="Helicase_C-like"/>
</dbReference>
<dbReference type="InterPro" id="IPR014001">
    <property type="entry name" value="Helicase_ATP-bd"/>
</dbReference>
<feature type="domain" description="Helicase ATP-binding" evidence="6">
    <location>
        <begin position="46"/>
        <end position="202"/>
    </location>
</feature>
<keyword evidence="1" id="KW-0547">Nucleotide-binding</keyword>
<dbReference type="GO" id="GO:0003676">
    <property type="term" value="F:nucleic acid binding"/>
    <property type="evidence" value="ECO:0007669"/>
    <property type="project" value="InterPro"/>
</dbReference>
<evidence type="ECO:0000313" key="9">
    <source>
        <dbReference type="Proteomes" id="UP000186394"/>
    </source>
</evidence>
<accession>A0A1Q8VQZ2</accession>
<dbReference type="GO" id="GO:0005524">
    <property type="term" value="F:ATP binding"/>
    <property type="evidence" value="ECO:0007669"/>
    <property type="project" value="UniProtKB-KW"/>
</dbReference>
<dbReference type="PANTHER" id="PTHR43519">
    <property type="entry name" value="ATP-DEPENDENT RNA HELICASE HRPB"/>
    <property type="match status" value="1"/>
</dbReference>
<evidence type="ECO:0000256" key="2">
    <source>
        <dbReference type="ARBA" id="ARBA00022801"/>
    </source>
</evidence>
<feature type="compositionally biased region" description="Gly residues" evidence="5">
    <location>
        <begin position="801"/>
        <end position="810"/>
    </location>
</feature>
<dbReference type="SMART" id="SM00487">
    <property type="entry name" value="DEXDc"/>
    <property type="match status" value="1"/>
</dbReference>
<feature type="region of interest" description="Disordered" evidence="5">
    <location>
        <begin position="798"/>
        <end position="822"/>
    </location>
</feature>
<dbReference type="Pfam" id="PF00271">
    <property type="entry name" value="Helicase_C"/>
    <property type="match status" value="1"/>
</dbReference>
<dbReference type="EMBL" id="MSKL01000007">
    <property type="protein sequence ID" value="OLO50491.1"/>
    <property type="molecule type" value="Genomic_DNA"/>
</dbReference>
<dbReference type="RefSeq" id="WP_075417486.1">
    <property type="nucleotide sequence ID" value="NZ_MSKL01000007.1"/>
</dbReference>
<feature type="region of interest" description="Disordered" evidence="5">
    <location>
        <begin position="1"/>
        <end position="27"/>
    </location>
</feature>
<dbReference type="Pfam" id="PF00270">
    <property type="entry name" value="DEAD"/>
    <property type="match status" value="1"/>
</dbReference>
<feature type="compositionally biased region" description="Low complexity" evidence="5">
    <location>
        <begin position="547"/>
        <end position="557"/>
    </location>
</feature>
<dbReference type="GO" id="GO:0004386">
    <property type="term" value="F:helicase activity"/>
    <property type="evidence" value="ECO:0007669"/>
    <property type="project" value="UniProtKB-KW"/>
</dbReference>
<gene>
    <name evidence="8" type="ORF">BKH28_03450</name>
</gene>
<feature type="compositionally biased region" description="Gly residues" evidence="5">
    <location>
        <begin position="581"/>
        <end position="598"/>
    </location>
</feature>
<evidence type="ECO:0000259" key="7">
    <source>
        <dbReference type="PROSITE" id="PS51194"/>
    </source>
</evidence>
<keyword evidence="3 8" id="KW-0347">Helicase</keyword>
<feature type="region of interest" description="Disordered" evidence="5">
    <location>
        <begin position="533"/>
        <end position="600"/>
    </location>
</feature>
<evidence type="ECO:0000259" key="6">
    <source>
        <dbReference type="PROSITE" id="PS51192"/>
    </source>
</evidence>
<dbReference type="InterPro" id="IPR011545">
    <property type="entry name" value="DEAD/DEAH_box_helicase_dom"/>
</dbReference>
<protein>
    <submittedName>
        <fullName evidence="8">ATP-dependent helicase HrpB</fullName>
    </submittedName>
</protein>
<evidence type="ECO:0000313" key="8">
    <source>
        <dbReference type="EMBL" id="OLO50491.1"/>
    </source>
</evidence>
<dbReference type="PROSITE" id="PS51192">
    <property type="entry name" value="HELICASE_ATP_BIND_1"/>
    <property type="match status" value="1"/>
</dbReference>
<sequence length="976" mass="100725">MTRTGPQGRTQPPQTDPIGALLSSPPDLPVVEVLPELRERLSPAPSGSDDVGGCLVLTAPPGTGKTTLVPPLLADVLAGAQERGPGRVVVTQPRRIAARAAARHLADLLGEEVGGTVGYAVRGERRAGPDTRIEVVTAGLLLRRLQRDPELSGVDAVILDEVHERSLDSDLLLALLADARAALREDLTLVAMSATLDADRLRRILGGSSGGAAPLVEVPGRLHPLEEVWAPPGRTGRLGPRGVPREFLAHVAATVERALAERPGDVLVFLPGAREVDDVVSRLRGAVPAGVDVLPLHGRLPASAQDAALAPSPVGRRRVVVSTNVAESSLTVPGVRVVVDSTLAREPRLDVARSMSGLVTVGVSRAAGVQRAGRAGREGPGVVYRCCSPTDWARSPLAPTPEILSADLTGAALELAVWGVPDGAGLAWVDEPPAAALGAAREALERLGLAGDDGVTPLGRAVAGLPAGVREARALLTAAPVLGVRRAARATALLTADLRAPGGDLTTLARQVRGGGAGSGAWKAEARRLEHACRRAVSEQSGRPEDPASASADPEAPGAMGVSGSPATGRGRRITGRPDDLGGGAAGAGSGEGAGSGDMEGDLESAVALVAGTAQPQWIARRRGSAPQAGKEAHYASVAGTGLRLPVGSALAESEWLAVAGVDLTGGRGDALVRAAAPLDEPTALELAGAWLAEEERTVWEGGRLRTERLRRLGAITLTTTPGPPPGPAEVADAVVARVRAEGADAGLDVLPWDEEARSLRARLALLHEHLGEPWPDMSDAALAERAEEWLAPAVMSLAGQSGGSGGSGRSGESASSGSGGRRFSLERLDVAQALRALLPWPQAARLDELVPERLEVPSGSQVPVDYTALVGGSAGAAGSTVSADAVRAGRPVLAVRVQECFGWAATPRIVEGRVAVLLHLLSPARRPVAVTDDLASFWEQGYPQVRAEMRGRYPKHAWPEDPWNAPATRGTGRRR</sequence>
<dbReference type="Pfam" id="PF08482">
    <property type="entry name" value="HrpB_C"/>
    <property type="match status" value="1"/>
</dbReference>
<dbReference type="OrthoDB" id="9805617at2"/>
<dbReference type="SMART" id="SM00490">
    <property type="entry name" value="HELICc"/>
    <property type="match status" value="1"/>
</dbReference>
<feature type="domain" description="Helicase C-terminal" evidence="7">
    <location>
        <begin position="246"/>
        <end position="419"/>
    </location>
</feature>
<dbReference type="GO" id="GO:0016787">
    <property type="term" value="F:hydrolase activity"/>
    <property type="evidence" value="ECO:0007669"/>
    <property type="project" value="UniProtKB-KW"/>
</dbReference>
<comment type="caution">
    <text evidence="8">The sequence shown here is derived from an EMBL/GenBank/DDBJ whole genome shotgun (WGS) entry which is preliminary data.</text>
</comment>
<dbReference type="PANTHER" id="PTHR43519:SF1">
    <property type="entry name" value="ATP-DEPENDENT RNA HELICASE HRPB"/>
    <property type="match status" value="1"/>
</dbReference>
<organism evidence="8 9">
    <name type="scientific">Actinomyces oris</name>
    <dbReference type="NCBI Taxonomy" id="544580"/>
    <lineage>
        <taxon>Bacteria</taxon>
        <taxon>Bacillati</taxon>
        <taxon>Actinomycetota</taxon>
        <taxon>Actinomycetes</taxon>
        <taxon>Actinomycetales</taxon>
        <taxon>Actinomycetaceae</taxon>
        <taxon>Actinomyces</taxon>
    </lineage>
</organism>
<evidence type="ECO:0000256" key="1">
    <source>
        <dbReference type="ARBA" id="ARBA00022741"/>
    </source>
</evidence>
<dbReference type="PROSITE" id="PS51194">
    <property type="entry name" value="HELICASE_CTER"/>
    <property type="match status" value="1"/>
</dbReference>
<name>A0A1Q8VQZ2_9ACTO</name>
<keyword evidence="4" id="KW-0067">ATP-binding</keyword>
<dbReference type="AlphaFoldDB" id="A0A1Q8VQZ2"/>
<proteinExistence type="predicted"/>
<dbReference type="CDD" id="cd18791">
    <property type="entry name" value="SF2_C_RHA"/>
    <property type="match status" value="1"/>
</dbReference>
<feature type="compositionally biased region" description="Polar residues" evidence="5">
    <location>
        <begin position="1"/>
        <end position="13"/>
    </location>
</feature>
<dbReference type="SUPFAM" id="SSF52540">
    <property type="entry name" value="P-loop containing nucleoside triphosphate hydrolases"/>
    <property type="match status" value="1"/>
</dbReference>
<dbReference type="InterPro" id="IPR013689">
    <property type="entry name" value="RNA_helicase_ATP-dep_HrpB_C"/>
</dbReference>
<dbReference type="Gene3D" id="3.40.50.300">
    <property type="entry name" value="P-loop containing nucleotide triphosphate hydrolases"/>
    <property type="match status" value="2"/>
</dbReference>
<evidence type="ECO:0000256" key="5">
    <source>
        <dbReference type="SAM" id="MobiDB-lite"/>
    </source>
</evidence>